<dbReference type="Pfam" id="PF00701">
    <property type="entry name" value="DHDPS"/>
    <property type="match status" value="1"/>
</dbReference>
<evidence type="ECO:0000256" key="5">
    <source>
        <dbReference type="ARBA" id="ARBA00022490"/>
    </source>
</evidence>
<comment type="catalytic activity">
    <reaction evidence="11 12">
        <text>L-aspartate 4-semialdehyde + pyruvate = (2S,4S)-4-hydroxy-2,3,4,5-tetrahydrodipicolinate + H2O + H(+)</text>
        <dbReference type="Rhea" id="RHEA:34171"/>
        <dbReference type="ChEBI" id="CHEBI:15361"/>
        <dbReference type="ChEBI" id="CHEBI:15377"/>
        <dbReference type="ChEBI" id="CHEBI:15378"/>
        <dbReference type="ChEBI" id="CHEBI:67139"/>
        <dbReference type="ChEBI" id="CHEBI:537519"/>
        <dbReference type="EC" id="4.3.3.7"/>
    </reaction>
</comment>
<evidence type="ECO:0000256" key="3">
    <source>
        <dbReference type="ARBA" id="ARBA00007592"/>
    </source>
</evidence>
<evidence type="ECO:0000256" key="12">
    <source>
        <dbReference type="HAMAP-Rule" id="MF_00418"/>
    </source>
</evidence>
<evidence type="ECO:0000256" key="9">
    <source>
        <dbReference type="ARBA" id="ARBA00023239"/>
    </source>
</evidence>
<keyword evidence="9 12" id="KW-0456">Lyase</keyword>
<dbReference type="SUPFAM" id="SSF51569">
    <property type="entry name" value="Aldolase"/>
    <property type="match status" value="1"/>
</dbReference>
<feature type="site" description="Part of a proton relay during catalysis" evidence="12">
    <location>
        <position position="107"/>
    </location>
</feature>
<name>A0A9D1HZA0_9FIRM</name>
<comment type="function">
    <text evidence="1 12">Catalyzes the condensation of (S)-aspartate-beta-semialdehyde [(S)-ASA] and pyruvate to 4-hydroxy-tetrahydrodipicolinate (HTPA).</text>
</comment>
<sequence>MIKGSIVALITPFDEEGRVNYRRLEELIRWHESQGTDGILILGTTGETPSLTEEEQDKIVETAVKTAGGRIPVIANSGTNNTERSLEKSLKYEGMGVDGLLVITPYYNKPNSSGMEEHFLKIADRVKTPVYIYNVPARTGICIEAETVKELSKHENIAGIKEASGDMSYAARISALAGENFSIYSGNDDITVALMSMGASGAISVWANLMPGKVHEMTAAYLEGRTEEARKIQLRYLNLINALFCETNPVPIKEIMNMAGMEVGNCRLPLGAISGASRRVLETLVREGRPETDNSPKTHRG</sequence>
<dbReference type="PROSITE" id="PS00666">
    <property type="entry name" value="DHDPS_2"/>
    <property type="match status" value="1"/>
</dbReference>
<dbReference type="PANTHER" id="PTHR12128:SF66">
    <property type="entry name" value="4-HYDROXY-2-OXOGLUTARATE ALDOLASE, MITOCHONDRIAL"/>
    <property type="match status" value="1"/>
</dbReference>
<dbReference type="InterPro" id="IPR020625">
    <property type="entry name" value="Schiff_base-form_aldolases_AS"/>
</dbReference>
<feature type="active site" description="Schiff-base intermediate with substrate" evidence="12 14">
    <location>
        <position position="161"/>
    </location>
</feature>
<feature type="active site" description="Proton donor/acceptor" evidence="12 14">
    <location>
        <position position="133"/>
    </location>
</feature>
<accession>A0A9D1HZA0</accession>
<evidence type="ECO:0000256" key="14">
    <source>
        <dbReference type="PIRSR" id="PIRSR001365-1"/>
    </source>
</evidence>
<reference evidence="16" key="1">
    <citation type="submission" date="2020-10" db="EMBL/GenBank/DDBJ databases">
        <authorList>
            <person name="Gilroy R."/>
        </authorList>
    </citation>
    <scope>NUCLEOTIDE SEQUENCE</scope>
    <source>
        <strain evidence="16">ChiHcec3-6078</strain>
    </source>
</reference>
<dbReference type="GO" id="GO:0008840">
    <property type="term" value="F:4-hydroxy-tetrahydrodipicolinate synthase activity"/>
    <property type="evidence" value="ECO:0007669"/>
    <property type="project" value="UniProtKB-UniRule"/>
</dbReference>
<feature type="binding site" evidence="12 15">
    <location>
        <position position="203"/>
    </location>
    <ligand>
        <name>pyruvate</name>
        <dbReference type="ChEBI" id="CHEBI:15361"/>
    </ligand>
</feature>
<evidence type="ECO:0000256" key="8">
    <source>
        <dbReference type="ARBA" id="ARBA00023154"/>
    </source>
</evidence>
<comment type="pathway">
    <text evidence="2 12">Amino-acid biosynthesis; L-lysine biosynthesis via DAP pathway; (S)-tetrahydrodipicolinate from L-aspartate: step 3/4.</text>
</comment>
<feature type="site" description="Part of a proton relay during catalysis" evidence="12">
    <location>
        <position position="44"/>
    </location>
</feature>
<dbReference type="EC" id="4.3.3.7" evidence="4 12"/>
<evidence type="ECO:0000256" key="10">
    <source>
        <dbReference type="ARBA" id="ARBA00023270"/>
    </source>
</evidence>
<evidence type="ECO:0000313" key="17">
    <source>
        <dbReference type="Proteomes" id="UP000824090"/>
    </source>
</evidence>
<keyword evidence="7 12" id="KW-0220">Diaminopimelate biosynthesis</keyword>
<evidence type="ECO:0000256" key="13">
    <source>
        <dbReference type="PIRNR" id="PIRNR001365"/>
    </source>
</evidence>
<dbReference type="GO" id="GO:0019877">
    <property type="term" value="P:diaminopimelate biosynthetic process"/>
    <property type="evidence" value="ECO:0007669"/>
    <property type="project" value="UniProtKB-UniRule"/>
</dbReference>
<comment type="subunit">
    <text evidence="12">Homotetramer; dimer of dimers.</text>
</comment>
<dbReference type="NCBIfam" id="TIGR00674">
    <property type="entry name" value="dapA"/>
    <property type="match status" value="1"/>
</dbReference>
<dbReference type="EMBL" id="DVMP01000048">
    <property type="protein sequence ID" value="HIU25331.1"/>
    <property type="molecule type" value="Genomic_DNA"/>
</dbReference>
<comment type="subcellular location">
    <subcellularLocation>
        <location evidence="12">Cytoplasm</location>
    </subcellularLocation>
</comment>
<comment type="caution">
    <text evidence="12">Was originally thought to be a dihydrodipicolinate synthase (DHDPS), catalyzing the condensation of (S)-aspartate-beta-semialdehyde [(S)-ASA] and pyruvate to dihydrodipicolinate (DHDP). However, it was shown in E.coli that the product of the enzymatic reaction is not dihydrodipicolinate but in fact (4S)-4-hydroxy-2,3,4,5-tetrahydro-(2S)-dipicolinic acid (HTPA), and that the consecutive dehydration reaction leading to DHDP is not spontaneous but catalyzed by DapB.</text>
</comment>
<evidence type="ECO:0000256" key="7">
    <source>
        <dbReference type="ARBA" id="ARBA00022915"/>
    </source>
</evidence>
<keyword evidence="10 12" id="KW-0704">Schiff base</keyword>
<dbReference type="GO" id="GO:0005829">
    <property type="term" value="C:cytosol"/>
    <property type="evidence" value="ECO:0007669"/>
    <property type="project" value="TreeGrafter"/>
</dbReference>
<evidence type="ECO:0000256" key="15">
    <source>
        <dbReference type="PIRSR" id="PIRSR001365-2"/>
    </source>
</evidence>
<evidence type="ECO:0000256" key="2">
    <source>
        <dbReference type="ARBA" id="ARBA00005120"/>
    </source>
</evidence>
<dbReference type="SMART" id="SM01130">
    <property type="entry name" value="DHDPS"/>
    <property type="match status" value="1"/>
</dbReference>
<dbReference type="GO" id="GO:0009089">
    <property type="term" value="P:lysine biosynthetic process via diaminopimelate"/>
    <property type="evidence" value="ECO:0007669"/>
    <property type="project" value="UniProtKB-UniRule"/>
</dbReference>
<evidence type="ECO:0000256" key="1">
    <source>
        <dbReference type="ARBA" id="ARBA00003294"/>
    </source>
</evidence>
<dbReference type="PIRSF" id="PIRSF001365">
    <property type="entry name" value="DHDPS"/>
    <property type="match status" value="1"/>
</dbReference>
<dbReference type="Gene3D" id="3.20.20.70">
    <property type="entry name" value="Aldolase class I"/>
    <property type="match status" value="1"/>
</dbReference>
<dbReference type="CDD" id="cd00950">
    <property type="entry name" value="DHDPS"/>
    <property type="match status" value="1"/>
</dbReference>
<proteinExistence type="inferred from homology"/>
<dbReference type="AlphaFoldDB" id="A0A9D1HZA0"/>
<dbReference type="PRINTS" id="PR00146">
    <property type="entry name" value="DHPICSNTHASE"/>
</dbReference>
<reference evidence="16" key="2">
    <citation type="journal article" date="2021" name="PeerJ">
        <title>Extensive microbial diversity within the chicken gut microbiome revealed by metagenomics and culture.</title>
        <authorList>
            <person name="Gilroy R."/>
            <person name="Ravi A."/>
            <person name="Getino M."/>
            <person name="Pursley I."/>
            <person name="Horton D.L."/>
            <person name="Alikhan N.F."/>
            <person name="Baker D."/>
            <person name="Gharbi K."/>
            <person name="Hall N."/>
            <person name="Watson M."/>
            <person name="Adriaenssens E.M."/>
            <person name="Foster-Nyarko E."/>
            <person name="Jarju S."/>
            <person name="Secka A."/>
            <person name="Antonio M."/>
            <person name="Oren A."/>
            <person name="Chaudhuri R.R."/>
            <person name="La Ragione R."/>
            <person name="Hildebrand F."/>
            <person name="Pallen M.J."/>
        </authorList>
    </citation>
    <scope>NUCLEOTIDE SEQUENCE</scope>
    <source>
        <strain evidence="16">ChiHcec3-6078</strain>
    </source>
</reference>
<dbReference type="InterPro" id="IPR013785">
    <property type="entry name" value="Aldolase_TIM"/>
</dbReference>
<dbReference type="Proteomes" id="UP000824090">
    <property type="component" value="Unassembled WGS sequence"/>
</dbReference>
<feature type="binding site" evidence="12 15">
    <location>
        <position position="45"/>
    </location>
    <ligand>
        <name>pyruvate</name>
        <dbReference type="ChEBI" id="CHEBI:15361"/>
    </ligand>
</feature>
<dbReference type="HAMAP" id="MF_00418">
    <property type="entry name" value="DapA"/>
    <property type="match status" value="1"/>
</dbReference>
<evidence type="ECO:0000256" key="11">
    <source>
        <dbReference type="ARBA" id="ARBA00047836"/>
    </source>
</evidence>
<organism evidence="16 17">
    <name type="scientific">Candidatus Allocopromorpha excrementigallinarum</name>
    <dbReference type="NCBI Taxonomy" id="2840742"/>
    <lineage>
        <taxon>Bacteria</taxon>
        <taxon>Bacillati</taxon>
        <taxon>Bacillota</taxon>
        <taxon>Clostridia</taxon>
        <taxon>Eubacteriales</taxon>
        <taxon>Eubacteriaceae</taxon>
        <taxon>Eubacteriaceae incertae sedis</taxon>
        <taxon>Candidatus Allocopromorpha</taxon>
    </lineage>
</organism>
<keyword evidence="8 12" id="KW-0457">Lysine biosynthesis</keyword>
<gene>
    <name evidence="12" type="primary">dapA</name>
    <name evidence="16" type="ORF">IAC50_02375</name>
</gene>
<comment type="caution">
    <text evidence="16">The sequence shown here is derived from an EMBL/GenBank/DDBJ whole genome shotgun (WGS) entry which is preliminary data.</text>
</comment>
<evidence type="ECO:0000256" key="6">
    <source>
        <dbReference type="ARBA" id="ARBA00022605"/>
    </source>
</evidence>
<keyword evidence="5 12" id="KW-0963">Cytoplasm</keyword>
<dbReference type="InterPro" id="IPR002220">
    <property type="entry name" value="DapA-like"/>
</dbReference>
<dbReference type="InterPro" id="IPR005263">
    <property type="entry name" value="DapA"/>
</dbReference>
<evidence type="ECO:0000256" key="4">
    <source>
        <dbReference type="ARBA" id="ARBA00012086"/>
    </source>
</evidence>
<keyword evidence="6 12" id="KW-0028">Amino-acid biosynthesis</keyword>
<evidence type="ECO:0000313" key="16">
    <source>
        <dbReference type="EMBL" id="HIU25331.1"/>
    </source>
</evidence>
<protein>
    <recommendedName>
        <fullName evidence="4 12">4-hydroxy-tetrahydrodipicolinate synthase</fullName>
        <shortName evidence="12">HTPA synthase</shortName>
        <ecNumber evidence="4 12">4.3.3.7</ecNumber>
    </recommendedName>
</protein>
<comment type="similarity">
    <text evidence="3 12 13">Belongs to the DapA family.</text>
</comment>
<dbReference type="PANTHER" id="PTHR12128">
    <property type="entry name" value="DIHYDRODIPICOLINATE SYNTHASE"/>
    <property type="match status" value="1"/>
</dbReference>